<protein>
    <submittedName>
        <fullName evidence="5">LysR family transcriptional regulator</fullName>
    </submittedName>
</protein>
<dbReference type="OrthoDB" id="8524600at2"/>
<dbReference type="GO" id="GO:0005829">
    <property type="term" value="C:cytosol"/>
    <property type="evidence" value="ECO:0007669"/>
    <property type="project" value="TreeGrafter"/>
</dbReference>
<dbReference type="InterPro" id="IPR050950">
    <property type="entry name" value="HTH-type_LysR_regulators"/>
</dbReference>
<sequence>MRDHQLKAWLRLVETGSIRGAARSLHLSQAAITKAIRELEEDLDAPLIVRSSRGITLTECGRQLTVRARQSQNQLTLARQDIRQLMGGEKARVSVAVTPMVFLSVLPDVLRDFRRSMPLADLTLEEGLMPAVLPALRAGTVDFAIAALIPETLGSEFDFEPLKTLDVMIAGRRGHPLANATRWEELVECDWLMQLSPGSQHTFLLDQLQQLGLPLPRRIIKTNTFGVTSSLLVSTDAVSTIPSSILKVGPVSGQLMRIPVDVPLRPLTLGIVTLRDNPLSLAATRFSNLFREALSRVNPALD</sequence>
<accession>A0A2L0XBL1</accession>
<dbReference type="CDD" id="cd05466">
    <property type="entry name" value="PBP2_LTTR_substrate"/>
    <property type="match status" value="1"/>
</dbReference>
<dbReference type="PANTHER" id="PTHR30419:SF30">
    <property type="entry name" value="LYSR FAMILY TRANSCRIPTIONAL REGULATOR"/>
    <property type="match status" value="1"/>
</dbReference>
<keyword evidence="4" id="KW-0804">Transcription</keyword>
<gene>
    <name evidence="5" type="ORF">DDF84_018020</name>
</gene>
<keyword evidence="2" id="KW-0805">Transcription regulation</keyword>
<proteinExistence type="inferred from homology"/>
<evidence type="ECO:0000256" key="1">
    <source>
        <dbReference type="ARBA" id="ARBA00009437"/>
    </source>
</evidence>
<dbReference type="EMBL" id="CP037900">
    <property type="protein sequence ID" value="QBP11509.1"/>
    <property type="molecule type" value="Genomic_DNA"/>
</dbReference>
<dbReference type="Pfam" id="PF00126">
    <property type="entry name" value="HTH_1"/>
    <property type="match status" value="1"/>
</dbReference>
<keyword evidence="3" id="KW-0238">DNA-binding</keyword>
<evidence type="ECO:0000313" key="5">
    <source>
        <dbReference type="EMBL" id="QBP11509.1"/>
    </source>
</evidence>
<dbReference type="PROSITE" id="PS50931">
    <property type="entry name" value="HTH_LYSR"/>
    <property type="match status" value="1"/>
</dbReference>
<dbReference type="Proteomes" id="UP000253772">
    <property type="component" value="Chromosome c1"/>
</dbReference>
<dbReference type="SUPFAM" id="SSF46785">
    <property type="entry name" value="Winged helix' DNA-binding domain"/>
    <property type="match status" value="1"/>
</dbReference>
<dbReference type="GO" id="GO:0003700">
    <property type="term" value="F:DNA-binding transcription factor activity"/>
    <property type="evidence" value="ECO:0007669"/>
    <property type="project" value="InterPro"/>
</dbReference>
<evidence type="ECO:0000256" key="3">
    <source>
        <dbReference type="ARBA" id="ARBA00023125"/>
    </source>
</evidence>
<evidence type="ECO:0000313" key="6">
    <source>
        <dbReference type="Proteomes" id="UP000253772"/>
    </source>
</evidence>
<dbReference type="AlphaFoldDB" id="A0A2L0XBL1"/>
<dbReference type="PANTHER" id="PTHR30419">
    <property type="entry name" value="HTH-TYPE TRANSCRIPTIONAL REGULATOR YBHD"/>
    <property type="match status" value="1"/>
</dbReference>
<dbReference type="InterPro" id="IPR005119">
    <property type="entry name" value="LysR_subst-bd"/>
</dbReference>
<dbReference type="Gene3D" id="3.40.190.10">
    <property type="entry name" value="Periplasmic binding protein-like II"/>
    <property type="match status" value="1"/>
</dbReference>
<organism evidence="5 6">
    <name type="scientific">Cupriavidus metallidurans</name>
    <dbReference type="NCBI Taxonomy" id="119219"/>
    <lineage>
        <taxon>Bacteria</taxon>
        <taxon>Pseudomonadati</taxon>
        <taxon>Pseudomonadota</taxon>
        <taxon>Betaproteobacteria</taxon>
        <taxon>Burkholderiales</taxon>
        <taxon>Burkholderiaceae</taxon>
        <taxon>Cupriavidus</taxon>
    </lineage>
</organism>
<name>A0A2L0XBL1_9BURK</name>
<comment type="similarity">
    <text evidence="1">Belongs to the LysR transcriptional regulatory family.</text>
</comment>
<evidence type="ECO:0000256" key="2">
    <source>
        <dbReference type="ARBA" id="ARBA00023015"/>
    </source>
</evidence>
<dbReference type="InterPro" id="IPR036388">
    <property type="entry name" value="WH-like_DNA-bd_sf"/>
</dbReference>
<reference evidence="5 6" key="1">
    <citation type="submission" date="2019-03" db="EMBL/GenBank/DDBJ databases">
        <title>Comparative insights into the high quality Complete genome sequence of highly metal resistant Cupriavidus metallidurans strain BS1 isolated from a gold-copper mine.</title>
        <authorList>
            <person name="Mazhar H.S."/>
            <person name="Rensing C."/>
        </authorList>
    </citation>
    <scope>NUCLEOTIDE SEQUENCE [LARGE SCALE GENOMIC DNA]</scope>
    <source>
        <strain evidence="5 6">BS1</strain>
    </source>
</reference>
<dbReference type="Pfam" id="PF03466">
    <property type="entry name" value="LysR_substrate"/>
    <property type="match status" value="1"/>
</dbReference>
<dbReference type="SUPFAM" id="SSF53850">
    <property type="entry name" value="Periplasmic binding protein-like II"/>
    <property type="match status" value="1"/>
</dbReference>
<dbReference type="PRINTS" id="PR00039">
    <property type="entry name" value="HTHLYSR"/>
</dbReference>
<dbReference type="InterPro" id="IPR036390">
    <property type="entry name" value="WH_DNA-bd_sf"/>
</dbReference>
<dbReference type="InterPro" id="IPR000847">
    <property type="entry name" value="LysR_HTH_N"/>
</dbReference>
<dbReference type="RefSeq" id="WP_017512815.1">
    <property type="nucleotide sequence ID" value="NZ_CP026544.1"/>
</dbReference>
<evidence type="ECO:0000256" key="4">
    <source>
        <dbReference type="ARBA" id="ARBA00023163"/>
    </source>
</evidence>
<dbReference type="Gene3D" id="1.10.10.10">
    <property type="entry name" value="Winged helix-like DNA-binding domain superfamily/Winged helix DNA-binding domain"/>
    <property type="match status" value="1"/>
</dbReference>
<dbReference type="GO" id="GO:0003677">
    <property type="term" value="F:DNA binding"/>
    <property type="evidence" value="ECO:0007669"/>
    <property type="project" value="UniProtKB-KW"/>
</dbReference>